<reference evidence="2 3" key="1">
    <citation type="submission" date="2023-01" db="EMBL/GenBank/DDBJ databases">
        <title>Analysis of 21 Apiospora genomes using comparative genomics revels a genus with tremendous synthesis potential of carbohydrate active enzymes and secondary metabolites.</title>
        <authorList>
            <person name="Sorensen T."/>
        </authorList>
    </citation>
    <scope>NUCLEOTIDE SEQUENCE [LARGE SCALE GENOMIC DNA]</scope>
    <source>
        <strain evidence="2 3">CBS 117206</strain>
    </source>
</reference>
<evidence type="ECO:0000313" key="3">
    <source>
        <dbReference type="Proteomes" id="UP001392437"/>
    </source>
</evidence>
<feature type="compositionally biased region" description="Basic and acidic residues" evidence="1">
    <location>
        <begin position="36"/>
        <end position="55"/>
    </location>
</feature>
<evidence type="ECO:0000313" key="2">
    <source>
        <dbReference type="EMBL" id="KAK8130042.1"/>
    </source>
</evidence>
<sequence>MPVLDWDEAHFVPRFATCVPPRWLWQPKWWKYNDNNRNEEAEDDAAGKDDIGHDTNEDEESEDEESRDDNEWQDEPLDPDYNAPSTPEEAEIKRAFEGAVGERWVFDATSPWAPLARRLLQFSRRIMYSQQDDENAAEWKKRWGQPPMLCNV</sequence>
<gene>
    <name evidence="2" type="ORF">PG999_002422</name>
</gene>
<accession>A0AAW0R840</accession>
<evidence type="ECO:0000256" key="1">
    <source>
        <dbReference type="SAM" id="MobiDB-lite"/>
    </source>
</evidence>
<feature type="region of interest" description="Disordered" evidence="1">
    <location>
        <begin position="36"/>
        <end position="90"/>
    </location>
</feature>
<name>A0AAW0R840_9PEZI</name>
<keyword evidence="3" id="KW-1185">Reference proteome</keyword>
<dbReference type="Proteomes" id="UP001392437">
    <property type="component" value="Unassembled WGS sequence"/>
</dbReference>
<organism evidence="2 3">
    <name type="scientific">Apiospora kogelbergensis</name>
    <dbReference type="NCBI Taxonomy" id="1337665"/>
    <lineage>
        <taxon>Eukaryota</taxon>
        <taxon>Fungi</taxon>
        <taxon>Dikarya</taxon>
        <taxon>Ascomycota</taxon>
        <taxon>Pezizomycotina</taxon>
        <taxon>Sordariomycetes</taxon>
        <taxon>Xylariomycetidae</taxon>
        <taxon>Amphisphaeriales</taxon>
        <taxon>Apiosporaceae</taxon>
        <taxon>Apiospora</taxon>
    </lineage>
</organism>
<dbReference type="EMBL" id="JAQQWP010000002">
    <property type="protein sequence ID" value="KAK8130042.1"/>
    <property type="molecule type" value="Genomic_DNA"/>
</dbReference>
<protein>
    <submittedName>
        <fullName evidence="2">Uncharacterized protein</fullName>
    </submittedName>
</protein>
<comment type="caution">
    <text evidence="2">The sequence shown here is derived from an EMBL/GenBank/DDBJ whole genome shotgun (WGS) entry which is preliminary data.</text>
</comment>
<dbReference type="AlphaFoldDB" id="A0AAW0R840"/>
<feature type="compositionally biased region" description="Acidic residues" evidence="1">
    <location>
        <begin position="56"/>
        <end position="78"/>
    </location>
</feature>
<proteinExistence type="predicted"/>